<proteinExistence type="predicted"/>
<dbReference type="Proteomes" id="UP000054018">
    <property type="component" value="Unassembled WGS sequence"/>
</dbReference>
<organism evidence="1 2">
    <name type="scientific">Pisolithus microcarpus 441</name>
    <dbReference type="NCBI Taxonomy" id="765257"/>
    <lineage>
        <taxon>Eukaryota</taxon>
        <taxon>Fungi</taxon>
        <taxon>Dikarya</taxon>
        <taxon>Basidiomycota</taxon>
        <taxon>Agaricomycotina</taxon>
        <taxon>Agaricomycetes</taxon>
        <taxon>Agaricomycetidae</taxon>
        <taxon>Boletales</taxon>
        <taxon>Sclerodermatineae</taxon>
        <taxon>Pisolithaceae</taxon>
        <taxon>Pisolithus</taxon>
    </lineage>
</organism>
<reference evidence="1 2" key="1">
    <citation type="submission" date="2014-04" db="EMBL/GenBank/DDBJ databases">
        <authorList>
            <consortium name="DOE Joint Genome Institute"/>
            <person name="Kuo A."/>
            <person name="Kohler A."/>
            <person name="Costa M.D."/>
            <person name="Nagy L.G."/>
            <person name="Floudas D."/>
            <person name="Copeland A."/>
            <person name="Barry K.W."/>
            <person name="Cichocki N."/>
            <person name="Veneault-Fourrey C."/>
            <person name="LaButti K."/>
            <person name="Lindquist E.A."/>
            <person name="Lipzen A."/>
            <person name="Lundell T."/>
            <person name="Morin E."/>
            <person name="Murat C."/>
            <person name="Sun H."/>
            <person name="Tunlid A."/>
            <person name="Henrissat B."/>
            <person name="Grigoriev I.V."/>
            <person name="Hibbett D.S."/>
            <person name="Martin F."/>
            <person name="Nordberg H.P."/>
            <person name="Cantor M.N."/>
            <person name="Hua S.X."/>
        </authorList>
    </citation>
    <scope>NUCLEOTIDE SEQUENCE [LARGE SCALE GENOMIC DNA]</scope>
    <source>
        <strain evidence="1 2">441</strain>
    </source>
</reference>
<dbReference type="AlphaFoldDB" id="A0A0C9ZG95"/>
<protein>
    <submittedName>
        <fullName evidence="1">Uncharacterized protein</fullName>
    </submittedName>
</protein>
<evidence type="ECO:0000313" key="2">
    <source>
        <dbReference type="Proteomes" id="UP000054018"/>
    </source>
</evidence>
<dbReference type="EMBL" id="KN833751">
    <property type="protein sequence ID" value="KIK21477.1"/>
    <property type="molecule type" value="Genomic_DNA"/>
</dbReference>
<name>A0A0C9ZG95_9AGAM</name>
<sequence length="61" mass="7187">MHACPVTSNLYLTGLTHWHQVLYMFQITPAMPITRYDSRYSSLRNDARAIRSWFHTSKDVT</sequence>
<accession>A0A0C9ZG95</accession>
<evidence type="ECO:0000313" key="1">
    <source>
        <dbReference type="EMBL" id="KIK21477.1"/>
    </source>
</evidence>
<gene>
    <name evidence="1" type="ORF">PISMIDRAFT_539964</name>
</gene>
<dbReference type="HOGENOM" id="CLU_2923575_0_0_1"/>
<reference evidence="2" key="2">
    <citation type="submission" date="2015-01" db="EMBL/GenBank/DDBJ databases">
        <title>Evolutionary Origins and Diversification of the Mycorrhizal Mutualists.</title>
        <authorList>
            <consortium name="DOE Joint Genome Institute"/>
            <consortium name="Mycorrhizal Genomics Consortium"/>
            <person name="Kohler A."/>
            <person name="Kuo A."/>
            <person name="Nagy L.G."/>
            <person name="Floudas D."/>
            <person name="Copeland A."/>
            <person name="Barry K.W."/>
            <person name="Cichocki N."/>
            <person name="Veneault-Fourrey C."/>
            <person name="LaButti K."/>
            <person name="Lindquist E.A."/>
            <person name="Lipzen A."/>
            <person name="Lundell T."/>
            <person name="Morin E."/>
            <person name="Murat C."/>
            <person name="Riley R."/>
            <person name="Ohm R."/>
            <person name="Sun H."/>
            <person name="Tunlid A."/>
            <person name="Henrissat B."/>
            <person name="Grigoriev I.V."/>
            <person name="Hibbett D.S."/>
            <person name="Martin F."/>
        </authorList>
    </citation>
    <scope>NUCLEOTIDE SEQUENCE [LARGE SCALE GENOMIC DNA]</scope>
    <source>
        <strain evidence="2">441</strain>
    </source>
</reference>
<keyword evidence="2" id="KW-1185">Reference proteome</keyword>